<dbReference type="AlphaFoldDB" id="A0A7V8FV68"/>
<dbReference type="Proteomes" id="UP000462435">
    <property type="component" value="Unassembled WGS sequence"/>
</dbReference>
<name>A0A7V8FV68_9BURK</name>
<dbReference type="GO" id="GO:0015031">
    <property type="term" value="P:protein transport"/>
    <property type="evidence" value="ECO:0007669"/>
    <property type="project" value="UniProtKB-KW"/>
</dbReference>
<keyword evidence="7" id="KW-0653">Protein transport</keyword>
<keyword evidence="3" id="KW-1003">Cell membrane</keyword>
<dbReference type="Pfam" id="PF02472">
    <property type="entry name" value="ExbD"/>
    <property type="match status" value="1"/>
</dbReference>
<evidence type="ECO:0000256" key="2">
    <source>
        <dbReference type="ARBA" id="ARBA00005811"/>
    </source>
</evidence>
<dbReference type="PANTHER" id="PTHR30558">
    <property type="entry name" value="EXBD MEMBRANE COMPONENT OF PMF-DRIVEN MACROMOLECULE IMPORT SYSTEM"/>
    <property type="match status" value="1"/>
</dbReference>
<evidence type="ECO:0000313" key="8">
    <source>
        <dbReference type="EMBL" id="KAF1042070.1"/>
    </source>
</evidence>
<dbReference type="InterPro" id="IPR003400">
    <property type="entry name" value="ExbD"/>
</dbReference>
<dbReference type="GO" id="GO:0022857">
    <property type="term" value="F:transmembrane transporter activity"/>
    <property type="evidence" value="ECO:0007669"/>
    <property type="project" value="InterPro"/>
</dbReference>
<evidence type="ECO:0000313" key="9">
    <source>
        <dbReference type="Proteomes" id="UP000462435"/>
    </source>
</evidence>
<keyword evidence="4 7" id="KW-0812">Transmembrane</keyword>
<dbReference type="GO" id="GO:0005886">
    <property type="term" value="C:plasma membrane"/>
    <property type="evidence" value="ECO:0007669"/>
    <property type="project" value="UniProtKB-SubCell"/>
</dbReference>
<dbReference type="EMBL" id="WNDX01000095">
    <property type="protein sequence ID" value="KAF1042070.1"/>
    <property type="molecule type" value="Genomic_DNA"/>
</dbReference>
<comment type="similarity">
    <text evidence="2 7">Belongs to the ExbD/TolR family.</text>
</comment>
<organism evidence="8 9">
    <name type="scientific">Herbaspirillum frisingense</name>
    <dbReference type="NCBI Taxonomy" id="92645"/>
    <lineage>
        <taxon>Bacteria</taxon>
        <taxon>Pseudomonadati</taxon>
        <taxon>Pseudomonadota</taxon>
        <taxon>Betaproteobacteria</taxon>
        <taxon>Burkholderiales</taxon>
        <taxon>Oxalobacteraceae</taxon>
        <taxon>Herbaspirillum</taxon>
    </lineage>
</organism>
<evidence type="ECO:0000256" key="1">
    <source>
        <dbReference type="ARBA" id="ARBA00004162"/>
    </source>
</evidence>
<protein>
    <submittedName>
        <fullName evidence="8">Biopolymer transport protein ExbD</fullName>
    </submittedName>
</protein>
<keyword evidence="5" id="KW-1133">Transmembrane helix</keyword>
<dbReference type="PANTHER" id="PTHR30558:SF3">
    <property type="entry name" value="BIOPOLYMER TRANSPORT PROTEIN EXBD-RELATED"/>
    <property type="match status" value="1"/>
</dbReference>
<accession>A0A7V8FV68</accession>
<evidence type="ECO:0000256" key="5">
    <source>
        <dbReference type="ARBA" id="ARBA00022989"/>
    </source>
</evidence>
<sequence length="137" mass="15063">MRSWGETEKRRARIEIIPMIDVMMFLLVFFVLLSLNVIPALGIKTALPSSSSASDLQTQNIARITLGVGGELELEGKTVANEALVPGLKQLQAKEPGKKLVLIVNADQKIEFQRVIDLMDVLKGNGFDAISFVAKRK</sequence>
<comment type="subcellular location">
    <subcellularLocation>
        <location evidence="1">Cell membrane</location>
        <topology evidence="1">Single-pass membrane protein</topology>
    </subcellularLocation>
    <subcellularLocation>
        <location evidence="7">Cell membrane</location>
        <topology evidence="7">Single-pass type II membrane protein</topology>
    </subcellularLocation>
</comment>
<keyword evidence="7" id="KW-0813">Transport</keyword>
<evidence type="ECO:0000256" key="3">
    <source>
        <dbReference type="ARBA" id="ARBA00022475"/>
    </source>
</evidence>
<proteinExistence type="inferred from homology"/>
<comment type="caution">
    <text evidence="8">The sequence shown here is derived from an EMBL/GenBank/DDBJ whole genome shotgun (WGS) entry which is preliminary data.</text>
</comment>
<keyword evidence="6" id="KW-0472">Membrane</keyword>
<evidence type="ECO:0000256" key="7">
    <source>
        <dbReference type="RuleBase" id="RU003879"/>
    </source>
</evidence>
<evidence type="ECO:0000256" key="6">
    <source>
        <dbReference type="ARBA" id="ARBA00023136"/>
    </source>
</evidence>
<reference evidence="9" key="1">
    <citation type="journal article" date="2020" name="MBio">
        <title>Horizontal gene transfer to a defensive symbiont with a reduced genome amongst a multipartite beetle microbiome.</title>
        <authorList>
            <person name="Waterworth S.C."/>
            <person name="Florez L.V."/>
            <person name="Rees E.R."/>
            <person name="Hertweck C."/>
            <person name="Kaltenpoth M."/>
            <person name="Kwan J.C."/>
        </authorList>
    </citation>
    <scope>NUCLEOTIDE SEQUENCE [LARGE SCALE GENOMIC DNA]</scope>
</reference>
<evidence type="ECO:0000256" key="4">
    <source>
        <dbReference type="ARBA" id="ARBA00022692"/>
    </source>
</evidence>
<gene>
    <name evidence="8" type="primary">exbD_3</name>
    <name evidence="8" type="ORF">GAK35_02915</name>
</gene>
<dbReference type="Gene3D" id="3.30.420.270">
    <property type="match status" value="1"/>
</dbReference>